<dbReference type="AlphaFoldDB" id="Q020H9"/>
<organism evidence="2">
    <name type="scientific">Solibacter usitatus (strain Ellin6076)</name>
    <dbReference type="NCBI Taxonomy" id="234267"/>
    <lineage>
        <taxon>Bacteria</taxon>
        <taxon>Pseudomonadati</taxon>
        <taxon>Acidobacteriota</taxon>
        <taxon>Terriglobia</taxon>
        <taxon>Bryobacterales</taxon>
        <taxon>Solibacteraceae</taxon>
        <taxon>Candidatus Solibacter</taxon>
    </lineage>
</organism>
<feature type="region of interest" description="Disordered" evidence="1">
    <location>
        <begin position="60"/>
        <end position="88"/>
    </location>
</feature>
<accession>Q020H9</accession>
<name>Q020H9_SOLUE</name>
<dbReference type="KEGG" id="sus:Acid_3703"/>
<feature type="compositionally biased region" description="Polar residues" evidence="1">
    <location>
        <begin position="79"/>
        <end position="88"/>
    </location>
</feature>
<dbReference type="HOGENOM" id="CLU_2467377_0_0_0"/>
<evidence type="ECO:0000256" key="1">
    <source>
        <dbReference type="SAM" id="MobiDB-lite"/>
    </source>
</evidence>
<dbReference type="EMBL" id="CP000473">
    <property type="protein sequence ID" value="ABJ84674.1"/>
    <property type="molecule type" value="Genomic_DNA"/>
</dbReference>
<proteinExistence type="predicted"/>
<evidence type="ECO:0000313" key="2">
    <source>
        <dbReference type="EMBL" id="ABJ84674.1"/>
    </source>
</evidence>
<sequence length="88" mass="9583">MTSYTDFSVPERSASVAGQVRLVSKALAGKMMSGCVASHKIRYKMTSPALRTRKPFRIGMDSRRAGGRSRQWRCVGGQANRNGQGSSC</sequence>
<dbReference type="InParanoid" id="Q020H9"/>
<gene>
    <name evidence="2" type="ordered locus">Acid_3703</name>
</gene>
<dbReference type="STRING" id="234267.Acid_3703"/>
<protein>
    <submittedName>
        <fullName evidence="2">Uncharacterized protein</fullName>
    </submittedName>
</protein>
<reference evidence="2" key="1">
    <citation type="submission" date="2006-10" db="EMBL/GenBank/DDBJ databases">
        <title>Complete sequence of Solibacter usitatus Ellin6076.</title>
        <authorList>
            <consortium name="US DOE Joint Genome Institute"/>
            <person name="Copeland A."/>
            <person name="Lucas S."/>
            <person name="Lapidus A."/>
            <person name="Barry K."/>
            <person name="Detter J.C."/>
            <person name="Glavina del Rio T."/>
            <person name="Hammon N."/>
            <person name="Israni S."/>
            <person name="Dalin E."/>
            <person name="Tice H."/>
            <person name="Pitluck S."/>
            <person name="Thompson L.S."/>
            <person name="Brettin T."/>
            <person name="Bruce D."/>
            <person name="Han C."/>
            <person name="Tapia R."/>
            <person name="Gilna P."/>
            <person name="Schmutz J."/>
            <person name="Larimer F."/>
            <person name="Land M."/>
            <person name="Hauser L."/>
            <person name="Kyrpides N."/>
            <person name="Mikhailova N."/>
            <person name="Janssen P.H."/>
            <person name="Kuske C.R."/>
            <person name="Richardson P."/>
        </authorList>
    </citation>
    <scope>NUCLEOTIDE SEQUENCE</scope>
    <source>
        <strain evidence="2">Ellin6076</strain>
    </source>
</reference>